<evidence type="ECO:0000256" key="1">
    <source>
        <dbReference type="HAMAP-Rule" id="MF_02088"/>
    </source>
</evidence>
<accession>A0A1I6MY21</accession>
<dbReference type="GO" id="GO:0005886">
    <property type="term" value="C:plasma membrane"/>
    <property type="evidence" value="ECO:0007669"/>
    <property type="project" value="UniProtKB-SubCell"/>
</dbReference>
<feature type="transmembrane region" description="Helical" evidence="1">
    <location>
        <begin position="38"/>
        <end position="60"/>
    </location>
</feature>
<comment type="function">
    <text evidence="1">Involved in the import of queuosine (Q) precursors, required for Q precursor salvage.</text>
</comment>
<feature type="transmembrane region" description="Helical" evidence="1">
    <location>
        <begin position="105"/>
        <end position="125"/>
    </location>
</feature>
<proteinExistence type="inferred from homology"/>
<dbReference type="RefSeq" id="WP_089842382.1">
    <property type="nucleotide sequence ID" value="NZ_FOZL01000002.1"/>
</dbReference>
<keyword evidence="1" id="KW-1003">Cell membrane</keyword>
<keyword evidence="1" id="KW-1133">Transmembrane helix</keyword>
<dbReference type="HAMAP" id="MF_02088">
    <property type="entry name" value="Q_prec_transport"/>
    <property type="match status" value="1"/>
</dbReference>
<keyword evidence="1" id="KW-0812">Transmembrane</keyword>
<dbReference type="PANTHER" id="PTHR34300">
    <property type="entry name" value="QUEUOSINE PRECURSOR TRANSPORTER-RELATED"/>
    <property type="match status" value="1"/>
</dbReference>
<comment type="similarity">
    <text evidence="1">Belongs to the vitamin uptake transporter (VUT/ECF) (TC 2.A.88) family. Q precursor transporter subfamily.</text>
</comment>
<dbReference type="EMBL" id="FOZL01000002">
    <property type="protein sequence ID" value="SFS20595.1"/>
    <property type="molecule type" value="Genomic_DNA"/>
</dbReference>
<evidence type="ECO:0000313" key="3">
    <source>
        <dbReference type="Proteomes" id="UP000199024"/>
    </source>
</evidence>
<feature type="transmembrane region" description="Helical" evidence="1">
    <location>
        <begin position="12"/>
        <end position="32"/>
    </location>
</feature>
<evidence type="ECO:0000313" key="2">
    <source>
        <dbReference type="EMBL" id="SFS20595.1"/>
    </source>
</evidence>
<feature type="transmembrane region" description="Helical" evidence="1">
    <location>
        <begin position="146"/>
        <end position="171"/>
    </location>
</feature>
<feature type="transmembrane region" description="Helical" evidence="1">
    <location>
        <begin position="191"/>
        <end position="208"/>
    </location>
</feature>
<keyword evidence="3" id="KW-1185">Reference proteome</keyword>
<comment type="subcellular location">
    <subcellularLocation>
        <location evidence="1">Cell membrane</location>
        <topology evidence="1">Multi-pass membrane protein</topology>
    </subcellularLocation>
</comment>
<protein>
    <recommendedName>
        <fullName evidence="1">Probable queuosine precursor transporter</fullName>
        <shortName evidence="1">Q precursor transporter</shortName>
    </recommendedName>
</protein>
<keyword evidence="1" id="KW-0813">Transport</keyword>
<keyword evidence="1" id="KW-0472">Membrane</keyword>
<dbReference type="Pfam" id="PF02592">
    <property type="entry name" value="Vut_1"/>
    <property type="match status" value="1"/>
</dbReference>
<organism evidence="2 3">
    <name type="scientific">Granulicella pectinivorans</name>
    <dbReference type="NCBI Taxonomy" id="474950"/>
    <lineage>
        <taxon>Bacteria</taxon>
        <taxon>Pseudomonadati</taxon>
        <taxon>Acidobacteriota</taxon>
        <taxon>Terriglobia</taxon>
        <taxon>Terriglobales</taxon>
        <taxon>Acidobacteriaceae</taxon>
        <taxon>Granulicella</taxon>
    </lineage>
</organism>
<dbReference type="InterPro" id="IPR003744">
    <property type="entry name" value="YhhQ"/>
</dbReference>
<dbReference type="PANTHER" id="PTHR34300:SF2">
    <property type="entry name" value="QUEUOSINE PRECURSOR TRANSPORTER-RELATED"/>
    <property type="match status" value="1"/>
</dbReference>
<dbReference type="GO" id="GO:0022857">
    <property type="term" value="F:transmembrane transporter activity"/>
    <property type="evidence" value="ECO:0007669"/>
    <property type="project" value="UniProtKB-UniRule"/>
</dbReference>
<sequence>MTGTDKRAGRFIYLDALTTAFVVILLVSNLVAQKVVKIGPVSTSAAMLLFPITYIFGDVFTEIYGFAASRRAIWLGFFGTALLYAVSAVAILLPSDPGWHNQQAFQTVFGFIPRILASSLMAFWGGEFANSYTMARMKLWTNGEKLWTRTIGSTVVGQLVDTTLVISLMFVGQLPLGTIFKMIWTGWLLKVGYETLATPLTYAVIGWLKKAEGVDTFDRARDFNPFRFGR</sequence>
<dbReference type="STRING" id="474950.SAMN05421771_3714"/>
<feature type="transmembrane region" description="Helical" evidence="1">
    <location>
        <begin position="72"/>
        <end position="93"/>
    </location>
</feature>
<dbReference type="Proteomes" id="UP000199024">
    <property type="component" value="Unassembled WGS sequence"/>
</dbReference>
<gene>
    <name evidence="2" type="ORF">SAMN05421771_3714</name>
</gene>
<dbReference type="OrthoDB" id="9805479at2"/>
<reference evidence="2 3" key="1">
    <citation type="submission" date="2016-10" db="EMBL/GenBank/DDBJ databases">
        <authorList>
            <person name="de Groot N.N."/>
        </authorList>
    </citation>
    <scope>NUCLEOTIDE SEQUENCE [LARGE SCALE GENOMIC DNA]</scope>
    <source>
        <strain evidence="2 3">DSM 21001</strain>
    </source>
</reference>
<name>A0A1I6MY21_9BACT</name>
<dbReference type="NCBIfam" id="TIGR00697">
    <property type="entry name" value="queuosine precursor transporter"/>
    <property type="match status" value="1"/>
</dbReference>
<dbReference type="AlphaFoldDB" id="A0A1I6MY21"/>